<dbReference type="Proteomes" id="UP001195483">
    <property type="component" value="Unassembled WGS sequence"/>
</dbReference>
<organism evidence="1 2">
    <name type="scientific">Potamilus streckersoni</name>
    <dbReference type="NCBI Taxonomy" id="2493646"/>
    <lineage>
        <taxon>Eukaryota</taxon>
        <taxon>Metazoa</taxon>
        <taxon>Spiralia</taxon>
        <taxon>Lophotrochozoa</taxon>
        <taxon>Mollusca</taxon>
        <taxon>Bivalvia</taxon>
        <taxon>Autobranchia</taxon>
        <taxon>Heteroconchia</taxon>
        <taxon>Palaeoheterodonta</taxon>
        <taxon>Unionida</taxon>
        <taxon>Unionoidea</taxon>
        <taxon>Unionidae</taxon>
        <taxon>Ambleminae</taxon>
        <taxon>Lampsilini</taxon>
        <taxon>Potamilus</taxon>
    </lineage>
</organism>
<keyword evidence="2" id="KW-1185">Reference proteome</keyword>
<name>A0AAE0S7M9_9BIVA</name>
<reference evidence="1" key="1">
    <citation type="journal article" date="2021" name="Genome Biol. Evol.">
        <title>A High-Quality Reference Genome for a Parasitic Bivalve with Doubly Uniparental Inheritance (Bivalvia: Unionida).</title>
        <authorList>
            <person name="Smith C.H."/>
        </authorList>
    </citation>
    <scope>NUCLEOTIDE SEQUENCE</scope>
    <source>
        <strain evidence="1">CHS0354</strain>
    </source>
</reference>
<reference evidence="1" key="2">
    <citation type="journal article" date="2021" name="Genome Biol. Evol.">
        <title>Developing a high-quality reference genome for a parasitic bivalve with doubly uniparental inheritance (Bivalvia: Unionida).</title>
        <authorList>
            <person name="Smith C.H."/>
        </authorList>
    </citation>
    <scope>NUCLEOTIDE SEQUENCE</scope>
    <source>
        <strain evidence="1">CHS0354</strain>
        <tissue evidence="1">Mantle</tissue>
    </source>
</reference>
<gene>
    <name evidence="1" type="ORF">CHS0354_020706</name>
</gene>
<dbReference type="AlphaFoldDB" id="A0AAE0S7M9"/>
<sequence length="69" mass="7137">METVNAGLAWSADITKVHGIVGAISTMHITGSIAAQTLADLEKKITCGAGPELNGSIAASLVTRRRMET</sequence>
<accession>A0AAE0S7M9</accession>
<evidence type="ECO:0000313" key="2">
    <source>
        <dbReference type="Proteomes" id="UP001195483"/>
    </source>
</evidence>
<feature type="non-terminal residue" evidence="1">
    <location>
        <position position="69"/>
    </location>
</feature>
<reference evidence="1" key="3">
    <citation type="submission" date="2023-05" db="EMBL/GenBank/DDBJ databases">
        <authorList>
            <person name="Smith C.H."/>
        </authorList>
    </citation>
    <scope>NUCLEOTIDE SEQUENCE</scope>
    <source>
        <strain evidence="1">CHS0354</strain>
        <tissue evidence="1">Mantle</tissue>
    </source>
</reference>
<proteinExistence type="predicted"/>
<protein>
    <submittedName>
        <fullName evidence="1">Uncharacterized protein</fullName>
    </submittedName>
</protein>
<evidence type="ECO:0000313" key="1">
    <source>
        <dbReference type="EMBL" id="KAK3586704.1"/>
    </source>
</evidence>
<dbReference type="EMBL" id="JAEAOA010001262">
    <property type="protein sequence ID" value="KAK3586704.1"/>
    <property type="molecule type" value="Genomic_DNA"/>
</dbReference>
<comment type="caution">
    <text evidence="1">The sequence shown here is derived from an EMBL/GenBank/DDBJ whole genome shotgun (WGS) entry which is preliminary data.</text>
</comment>